<evidence type="ECO:0000313" key="2">
    <source>
        <dbReference type="EMBL" id="KWX21199.1"/>
    </source>
</evidence>
<keyword evidence="3" id="KW-1185">Reference proteome</keyword>
<sequence length="459" mass="49505">MRRMTNLPERVSRRRRWPLLVSALIAVLIIAISGVAGWWFLGGSEAWARSRWQPPEQTLLSSVRTQPVAGWRTDIAALGLPPESRITTGDTPWVPGPVIQTATARAYLLANSQDPSPQWWLTGFDSTDGRRLFAPVALNATAAAPSCFINGAAVVCISDESGRATAWVIDGQTGNLLHTGPTELRLVTGGKLIATQAGGYLVAAAKDEGLYGVGSQAETTWFVPGRGILGEHNENVAFQGAGAEESGITTMFSLEDGAIIDPQLGEGNRFRNIHFIDGGFAATVEQDYFGPAFARFFDLNGRLTSDKRIKTTFVNTTANLTGIAEDDTFGVYDPHGTKLLNIDDGRSHGIHLIGDTLWVSESDVTQSTVYRPYDMRTGDKGEPCEFDLGVGYLGSDGVVAVRAPVNLKSDLLADAYDLTTCERVWSIPRNGPFGRVTRVGDTLVRVSDDGTEIFSLVSP</sequence>
<evidence type="ECO:0000256" key="1">
    <source>
        <dbReference type="SAM" id="Phobius"/>
    </source>
</evidence>
<gene>
    <name evidence="2" type="ORF">AFM11_26455</name>
</gene>
<comment type="caution">
    <text evidence="2">The sequence shown here is derived from an EMBL/GenBank/DDBJ whole genome shotgun (WGS) entry which is preliminary data.</text>
</comment>
<proteinExistence type="predicted"/>
<evidence type="ECO:0000313" key="3">
    <source>
        <dbReference type="Proteomes" id="UP000070612"/>
    </source>
</evidence>
<keyword evidence="1" id="KW-1133">Transmembrane helix</keyword>
<name>A0A132PFR8_9MYCO</name>
<dbReference type="PATRIC" id="fig|59750.3.peg.3160"/>
<dbReference type="EMBL" id="LGTW01000021">
    <property type="protein sequence ID" value="KWX21199.1"/>
    <property type="molecule type" value="Genomic_DNA"/>
</dbReference>
<organism evidence="2 3">
    <name type="scientific">Mycolicibacterium wolinskyi</name>
    <dbReference type="NCBI Taxonomy" id="59750"/>
    <lineage>
        <taxon>Bacteria</taxon>
        <taxon>Bacillati</taxon>
        <taxon>Actinomycetota</taxon>
        <taxon>Actinomycetes</taxon>
        <taxon>Mycobacteriales</taxon>
        <taxon>Mycobacteriaceae</taxon>
        <taxon>Mycolicibacterium</taxon>
    </lineage>
</organism>
<feature type="transmembrane region" description="Helical" evidence="1">
    <location>
        <begin position="20"/>
        <end position="41"/>
    </location>
</feature>
<dbReference type="AlphaFoldDB" id="A0A132PFR8"/>
<keyword evidence="1" id="KW-0472">Membrane</keyword>
<accession>A0A132PFR8</accession>
<keyword evidence="1" id="KW-0812">Transmembrane</keyword>
<dbReference type="Proteomes" id="UP000070612">
    <property type="component" value="Unassembled WGS sequence"/>
</dbReference>
<protein>
    <submittedName>
        <fullName evidence="2">Uncharacterized protein</fullName>
    </submittedName>
</protein>
<reference evidence="2 3" key="1">
    <citation type="submission" date="2015-07" db="EMBL/GenBank/DDBJ databases">
        <title>A draft genome sequence of Mycobacterium wolinskyi.</title>
        <authorList>
            <person name="de Man T.J."/>
            <person name="Perry K.A."/>
            <person name="Coulliette A.D."/>
            <person name="Jensen B."/>
            <person name="Toney N.C."/>
            <person name="Limbago B.M."/>
            <person name="Noble-Wang J."/>
        </authorList>
    </citation>
    <scope>NUCLEOTIDE SEQUENCE [LARGE SCALE GENOMIC DNA]</scope>
    <source>
        <strain evidence="2 3">CDC_01</strain>
    </source>
</reference>